<protein>
    <submittedName>
        <fullName evidence="1">SFRICE_036039</fullName>
    </submittedName>
</protein>
<reference evidence="1" key="1">
    <citation type="submission" date="2016-07" db="EMBL/GenBank/DDBJ databases">
        <authorList>
            <person name="Bretaudeau A."/>
        </authorList>
    </citation>
    <scope>NUCLEOTIDE SEQUENCE</scope>
    <source>
        <strain evidence="1">Rice</strain>
        <tissue evidence="1">Whole body</tissue>
    </source>
</reference>
<dbReference type="EMBL" id="ODYU01006869">
    <property type="protein sequence ID" value="SOQ49100.1"/>
    <property type="molecule type" value="Genomic_DNA"/>
</dbReference>
<gene>
    <name evidence="1" type="ORF">SFRICE_036039</name>
</gene>
<dbReference type="AlphaFoldDB" id="A0A2H1W7Q4"/>
<evidence type="ECO:0000313" key="1">
    <source>
        <dbReference type="EMBL" id="SOQ49100.1"/>
    </source>
</evidence>
<organism evidence="1">
    <name type="scientific">Spodoptera frugiperda</name>
    <name type="common">Fall armyworm</name>
    <dbReference type="NCBI Taxonomy" id="7108"/>
    <lineage>
        <taxon>Eukaryota</taxon>
        <taxon>Metazoa</taxon>
        <taxon>Ecdysozoa</taxon>
        <taxon>Arthropoda</taxon>
        <taxon>Hexapoda</taxon>
        <taxon>Insecta</taxon>
        <taxon>Pterygota</taxon>
        <taxon>Neoptera</taxon>
        <taxon>Endopterygota</taxon>
        <taxon>Lepidoptera</taxon>
        <taxon>Glossata</taxon>
        <taxon>Ditrysia</taxon>
        <taxon>Noctuoidea</taxon>
        <taxon>Noctuidae</taxon>
        <taxon>Amphipyrinae</taxon>
        <taxon>Spodoptera</taxon>
    </lineage>
</organism>
<accession>A0A2H1W7Q4</accession>
<name>A0A2H1W7Q4_SPOFR</name>
<proteinExistence type="predicted"/>
<sequence>MWPAFVQQFVTPNLFRAAMKTWCRVLVRNSDIVIPVPFSLVLLCQTLSRISTSCTLTSMGLGLDLPVKLPIRNSVDQQHLSAASHLQCIHVTDNKLHLPLQTLKRIQSESLECPVVLCQS</sequence>